<gene>
    <name evidence="1" type="ORF">V1478_008702</name>
</gene>
<comment type="caution">
    <text evidence="1">The sequence shown here is derived from an EMBL/GenBank/DDBJ whole genome shotgun (WGS) entry which is preliminary data.</text>
</comment>
<dbReference type="EMBL" id="JAUDFV010000139">
    <property type="protein sequence ID" value="KAL2724189.1"/>
    <property type="molecule type" value="Genomic_DNA"/>
</dbReference>
<keyword evidence="2" id="KW-1185">Reference proteome</keyword>
<sequence length="132" mass="14658">MCFMVVVKVLNRRANASSCDDYVQPAGCFGICNIFVNILGLFDVGSPFSNYIEYPRDESSSFVRQRCRFLRSTSVHIAEIAATEDRRLSAKYLTGKSCNYPDALSIEVTPTSIDDDDDALSRIQKVIGGDDL</sequence>
<evidence type="ECO:0000313" key="2">
    <source>
        <dbReference type="Proteomes" id="UP001607302"/>
    </source>
</evidence>
<accession>A0ABD2AU93</accession>
<dbReference type="Proteomes" id="UP001607302">
    <property type="component" value="Unassembled WGS sequence"/>
</dbReference>
<proteinExistence type="predicted"/>
<reference evidence="1 2" key="1">
    <citation type="journal article" date="2024" name="Ann. Entomol. Soc. Am.">
        <title>Genomic analyses of the southern and eastern yellowjacket wasps (Hymenoptera: Vespidae) reveal evolutionary signatures of social life.</title>
        <authorList>
            <person name="Catto M.A."/>
            <person name="Caine P.B."/>
            <person name="Orr S.E."/>
            <person name="Hunt B.G."/>
            <person name="Goodisman M.A.D."/>
        </authorList>
    </citation>
    <scope>NUCLEOTIDE SEQUENCE [LARGE SCALE GENOMIC DNA]</scope>
    <source>
        <strain evidence="1">233</strain>
        <tissue evidence="1">Head and thorax</tissue>
    </source>
</reference>
<dbReference type="AlphaFoldDB" id="A0ABD2AU93"/>
<organism evidence="1 2">
    <name type="scientific">Vespula squamosa</name>
    <name type="common">Southern yellow jacket</name>
    <name type="synonym">Wasp</name>
    <dbReference type="NCBI Taxonomy" id="30214"/>
    <lineage>
        <taxon>Eukaryota</taxon>
        <taxon>Metazoa</taxon>
        <taxon>Ecdysozoa</taxon>
        <taxon>Arthropoda</taxon>
        <taxon>Hexapoda</taxon>
        <taxon>Insecta</taxon>
        <taxon>Pterygota</taxon>
        <taxon>Neoptera</taxon>
        <taxon>Endopterygota</taxon>
        <taxon>Hymenoptera</taxon>
        <taxon>Apocrita</taxon>
        <taxon>Aculeata</taxon>
        <taxon>Vespoidea</taxon>
        <taxon>Vespidae</taxon>
        <taxon>Vespinae</taxon>
        <taxon>Vespula</taxon>
    </lineage>
</organism>
<protein>
    <submittedName>
        <fullName evidence="1">Uncharacterized protein</fullName>
    </submittedName>
</protein>
<evidence type="ECO:0000313" key="1">
    <source>
        <dbReference type="EMBL" id="KAL2724189.1"/>
    </source>
</evidence>
<name>A0ABD2AU93_VESSQ</name>